<organism evidence="2 3">
    <name type="scientific">Petrolisthes cinctipes</name>
    <name type="common">Flat porcelain crab</name>
    <dbReference type="NCBI Taxonomy" id="88211"/>
    <lineage>
        <taxon>Eukaryota</taxon>
        <taxon>Metazoa</taxon>
        <taxon>Ecdysozoa</taxon>
        <taxon>Arthropoda</taxon>
        <taxon>Crustacea</taxon>
        <taxon>Multicrustacea</taxon>
        <taxon>Malacostraca</taxon>
        <taxon>Eumalacostraca</taxon>
        <taxon>Eucarida</taxon>
        <taxon>Decapoda</taxon>
        <taxon>Pleocyemata</taxon>
        <taxon>Anomura</taxon>
        <taxon>Galatheoidea</taxon>
        <taxon>Porcellanidae</taxon>
        <taxon>Petrolisthes</taxon>
    </lineage>
</organism>
<comment type="caution">
    <text evidence="2">The sequence shown here is derived from an EMBL/GenBank/DDBJ whole genome shotgun (WGS) entry which is preliminary data.</text>
</comment>
<reference evidence="2" key="1">
    <citation type="submission" date="2023-10" db="EMBL/GenBank/DDBJ databases">
        <title>Genome assemblies of two species of porcelain crab, Petrolisthes cinctipes and Petrolisthes manimaculis (Anomura: Porcellanidae).</title>
        <authorList>
            <person name="Angst P."/>
        </authorList>
    </citation>
    <scope>NUCLEOTIDE SEQUENCE</scope>
    <source>
        <strain evidence="2">PB745_01</strain>
        <tissue evidence="2">Gill</tissue>
    </source>
</reference>
<dbReference type="EMBL" id="JAWQEG010000062">
    <property type="protein sequence ID" value="KAK3895176.1"/>
    <property type="molecule type" value="Genomic_DNA"/>
</dbReference>
<keyword evidence="3" id="KW-1185">Reference proteome</keyword>
<protein>
    <submittedName>
        <fullName evidence="2">Uncharacterized protein</fullName>
    </submittedName>
</protein>
<evidence type="ECO:0000313" key="2">
    <source>
        <dbReference type="EMBL" id="KAK3895176.1"/>
    </source>
</evidence>
<sequence>MQYPSVLFLTLWRAARIAFQRAPIGRPTERNNVVVKFAGFFAFGKRQNAGKCDEHQNGSEEPAHWVLSFFGPAEYTAPKFPDNGNRPDPRESPFRRRDSCDF</sequence>
<feature type="compositionally biased region" description="Basic and acidic residues" evidence="1">
    <location>
        <begin position="85"/>
        <end position="102"/>
    </location>
</feature>
<gene>
    <name evidence="2" type="ORF">Pcinc_001036</name>
</gene>
<evidence type="ECO:0000313" key="3">
    <source>
        <dbReference type="Proteomes" id="UP001286313"/>
    </source>
</evidence>
<accession>A0AAE1L3R6</accession>
<feature type="region of interest" description="Disordered" evidence="1">
    <location>
        <begin position="76"/>
        <end position="102"/>
    </location>
</feature>
<proteinExistence type="predicted"/>
<dbReference type="AlphaFoldDB" id="A0AAE1L3R6"/>
<evidence type="ECO:0000256" key="1">
    <source>
        <dbReference type="SAM" id="MobiDB-lite"/>
    </source>
</evidence>
<dbReference type="Proteomes" id="UP001286313">
    <property type="component" value="Unassembled WGS sequence"/>
</dbReference>
<name>A0AAE1L3R6_PETCI</name>